<dbReference type="KEGG" id="tim:GMBLW1_03530"/>
<feature type="transmembrane region" description="Helical" evidence="6">
    <location>
        <begin position="33"/>
        <end position="56"/>
    </location>
</feature>
<evidence type="ECO:0000256" key="5">
    <source>
        <dbReference type="ARBA" id="ARBA00023136"/>
    </source>
</evidence>
<dbReference type="Pfam" id="PF04286">
    <property type="entry name" value="DUF445"/>
    <property type="match status" value="1"/>
</dbReference>
<dbReference type="EMBL" id="LR586016">
    <property type="protein sequence ID" value="VIP03607.1"/>
    <property type="molecule type" value="Genomic_DNA"/>
</dbReference>
<gene>
    <name evidence="7" type="ORF">GMBLW1_03530</name>
</gene>
<evidence type="ECO:0000313" key="7">
    <source>
        <dbReference type="EMBL" id="VIP03607.1"/>
    </source>
</evidence>
<evidence type="ECO:0000256" key="4">
    <source>
        <dbReference type="ARBA" id="ARBA00022989"/>
    </source>
</evidence>
<dbReference type="GO" id="GO:0012505">
    <property type="term" value="C:endomembrane system"/>
    <property type="evidence" value="ECO:0007669"/>
    <property type="project" value="UniProtKB-SubCell"/>
</dbReference>
<reference evidence="7" key="1">
    <citation type="submission" date="2019-04" db="EMBL/GenBank/DDBJ databases">
        <authorList>
            <consortium name="Science for Life Laboratories"/>
        </authorList>
    </citation>
    <scope>NUCLEOTIDE SEQUENCE</scope>
    <source>
        <strain evidence="7">MBLW1</strain>
    </source>
</reference>
<accession>A0A6C2YQH6</accession>
<sequence length="438" mass="48500">MNAENSPTPIDQPGKLRSLWRLARTSPHSGTRLFALAELVCFPVSLLTIVALLTTVGLRWTEFALPSWWTRIALPLLCTGAVGYLTNYVAVRMLFEPYSRSDSHWLTWLTLGLWRQGLVPARKEQLAESVGLEVAQRLLTPKAITEEITKLVNETLDDPSFRANLRRIAGPVLREQLPGIIHRLGPDLQTMATKGLAKAMTREQVKAFLTDVVEPWLQEESNRDRVLTAIVDNLRKQSPRLVGFMRQAAQKYVAGDVMKSMMLNMAESSGMLDWDSISRSIGEQLGTRESRAEFAGMLDGIVASLSRSLDEAGAEATLEQLRTRAGGYLGQMLEGFLAAELPDQIGPLLESDGFWNWLHERGIPALKPAIMGWLEEHGVEVIGKRFDVAGRVRTAITAMDVRTVHQMVDSVATEQLGAIQVLGFVLGLMTGIPLLLLL</sequence>
<evidence type="ECO:0000256" key="6">
    <source>
        <dbReference type="SAM" id="Phobius"/>
    </source>
</evidence>
<dbReference type="Proteomes" id="UP000464378">
    <property type="component" value="Chromosome"/>
</dbReference>
<name>A0A6C2YQH6_9BACT</name>
<feature type="transmembrane region" description="Helical" evidence="6">
    <location>
        <begin position="68"/>
        <end position="91"/>
    </location>
</feature>
<keyword evidence="5 6" id="KW-0472">Membrane</keyword>
<keyword evidence="4 6" id="KW-1133">Transmembrane helix</keyword>
<evidence type="ECO:0000256" key="1">
    <source>
        <dbReference type="ARBA" id="ARBA00004308"/>
    </source>
</evidence>
<evidence type="ECO:0000256" key="2">
    <source>
        <dbReference type="ARBA" id="ARBA00008053"/>
    </source>
</evidence>
<keyword evidence="3 6" id="KW-0812">Transmembrane</keyword>
<evidence type="ECO:0000256" key="3">
    <source>
        <dbReference type="ARBA" id="ARBA00022692"/>
    </source>
</evidence>
<evidence type="ECO:0000313" key="8">
    <source>
        <dbReference type="Proteomes" id="UP000464378"/>
    </source>
</evidence>
<dbReference type="EMBL" id="LR593887">
    <property type="protein sequence ID" value="VTS04582.1"/>
    <property type="molecule type" value="Genomic_DNA"/>
</dbReference>
<evidence type="ECO:0008006" key="9">
    <source>
        <dbReference type="Google" id="ProtNLM"/>
    </source>
</evidence>
<dbReference type="PANTHER" id="PTHR35791">
    <property type="entry name" value="UPF0754 MEMBRANE PROTEIN YHEB"/>
    <property type="match status" value="1"/>
</dbReference>
<keyword evidence="8" id="KW-1185">Reference proteome</keyword>
<dbReference type="RefSeq" id="WP_162658780.1">
    <property type="nucleotide sequence ID" value="NZ_LR593887.1"/>
</dbReference>
<comment type="subcellular location">
    <subcellularLocation>
        <location evidence="1">Endomembrane system</location>
    </subcellularLocation>
</comment>
<dbReference type="PANTHER" id="PTHR35791:SF1">
    <property type="entry name" value="UPF0754 MEMBRANE PROTEIN YHEB"/>
    <property type="match status" value="1"/>
</dbReference>
<protein>
    <recommendedName>
        <fullName evidence="9">DUF445 domain-containing protein</fullName>
    </recommendedName>
</protein>
<comment type="similarity">
    <text evidence="2">Belongs to the UPF0754 family.</text>
</comment>
<feature type="transmembrane region" description="Helical" evidence="6">
    <location>
        <begin position="416"/>
        <end position="437"/>
    </location>
</feature>
<dbReference type="AlphaFoldDB" id="A0A6C2YQH6"/>
<organism evidence="7">
    <name type="scientific">Tuwongella immobilis</name>
    <dbReference type="NCBI Taxonomy" id="692036"/>
    <lineage>
        <taxon>Bacteria</taxon>
        <taxon>Pseudomonadati</taxon>
        <taxon>Planctomycetota</taxon>
        <taxon>Planctomycetia</taxon>
        <taxon>Gemmatales</taxon>
        <taxon>Gemmataceae</taxon>
        <taxon>Tuwongella</taxon>
    </lineage>
</organism>
<proteinExistence type="inferred from homology"/>
<dbReference type="InParanoid" id="A0A6C2YQH6"/>
<dbReference type="InterPro" id="IPR007383">
    <property type="entry name" value="DUF445"/>
</dbReference>